<dbReference type="SUPFAM" id="SSF46689">
    <property type="entry name" value="Homeodomain-like"/>
    <property type="match status" value="2"/>
</dbReference>
<dbReference type="InterPro" id="IPR037923">
    <property type="entry name" value="HTH-like"/>
</dbReference>
<dbReference type="Proteomes" id="UP000298246">
    <property type="component" value="Unassembled WGS sequence"/>
</dbReference>
<dbReference type="OrthoDB" id="192171at2"/>
<sequence length="327" mass="37654">MYHIFNQNYQKCNLGLHVQPTYSNFRISGRSFTMTPIIEFSSPPLPYYILSGFSIAATGRKHPNRYQLGEFDLLVVDSGCMYIGEEDRHYELTEGHALVLRPDLHHYPTEGCRVPTGSYWLHFQTTGSWKMAHEEEPPPAGRGPANGELSCNFSKQHFTMRIPQFTKLLQPSKMYETLQQLNSLEQHSHQGWARWKQQVLFQDVLEQLHTSLEAQTTRPGTAVADQAASFLRQHYRDAITAASLGEALNFHPVYIARCMQKEFGCSPMEYLLQYRVQQAKMLLLQTDLPVAYVAEEVGFNQAAYFTSCFSKYEGITPRTYRQRFSQK</sequence>
<dbReference type="PANTHER" id="PTHR43280:SF30">
    <property type="entry name" value="MMSAB OPERON REGULATORY PROTEIN"/>
    <property type="match status" value="1"/>
</dbReference>
<dbReference type="GO" id="GO:0043565">
    <property type="term" value="F:sequence-specific DNA binding"/>
    <property type="evidence" value="ECO:0007669"/>
    <property type="project" value="InterPro"/>
</dbReference>
<keyword evidence="2" id="KW-0238">DNA-binding</keyword>
<reference evidence="5 6" key="1">
    <citation type="submission" date="2017-03" db="EMBL/GenBank/DDBJ databases">
        <title>Isolation of Levoglucosan Utilizing Bacteria.</title>
        <authorList>
            <person name="Arya A.S."/>
        </authorList>
    </citation>
    <scope>NUCLEOTIDE SEQUENCE [LARGE SCALE GENOMIC DNA]</scope>
    <source>
        <strain evidence="5 6">MEC069</strain>
    </source>
</reference>
<dbReference type="SMART" id="SM00342">
    <property type="entry name" value="HTH_ARAC"/>
    <property type="match status" value="1"/>
</dbReference>
<dbReference type="GO" id="GO:0003700">
    <property type="term" value="F:DNA-binding transcription factor activity"/>
    <property type="evidence" value="ECO:0007669"/>
    <property type="project" value="InterPro"/>
</dbReference>
<dbReference type="InterPro" id="IPR018060">
    <property type="entry name" value="HTH_AraC"/>
</dbReference>
<name>A0A4Y8Q1J0_9BACL</name>
<dbReference type="PRINTS" id="PR00032">
    <property type="entry name" value="HTHARAC"/>
</dbReference>
<evidence type="ECO:0000256" key="3">
    <source>
        <dbReference type="ARBA" id="ARBA00023163"/>
    </source>
</evidence>
<proteinExistence type="predicted"/>
<dbReference type="Pfam" id="PF12833">
    <property type="entry name" value="HTH_18"/>
    <property type="match status" value="1"/>
</dbReference>
<dbReference type="PROSITE" id="PS01124">
    <property type="entry name" value="HTH_ARAC_FAMILY_2"/>
    <property type="match status" value="1"/>
</dbReference>
<dbReference type="PROSITE" id="PS00041">
    <property type="entry name" value="HTH_ARAC_FAMILY_1"/>
    <property type="match status" value="1"/>
</dbReference>
<dbReference type="InterPro" id="IPR009057">
    <property type="entry name" value="Homeodomain-like_sf"/>
</dbReference>
<dbReference type="AlphaFoldDB" id="A0A4Y8Q1J0"/>
<evidence type="ECO:0000256" key="1">
    <source>
        <dbReference type="ARBA" id="ARBA00023015"/>
    </source>
</evidence>
<feature type="domain" description="HTH araC/xylS-type" evidence="4">
    <location>
        <begin position="225"/>
        <end position="323"/>
    </location>
</feature>
<dbReference type="SUPFAM" id="SSF51215">
    <property type="entry name" value="Regulatory protein AraC"/>
    <property type="match status" value="1"/>
</dbReference>
<dbReference type="InterPro" id="IPR020449">
    <property type="entry name" value="Tscrpt_reg_AraC-type_HTH"/>
</dbReference>
<organism evidence="5 6">
    <name type="scientific">Paenibacillus athensensis</name>
    <dbReference type="NCBI Taxonomy" id="1967502"/>
    <lineage>
        <taxon>Bacteria</taxon>
        <taxon>Bacillati</taxon>
        <taxon>Bacillota</taxon>
        <taxon>Bacilli</taxon>
        <taxon>Bacillales</taxon>
        <taxon>Paenibacillaceae</taxon>
        <taxon>Paenibacillus</taxon>
    </lineage>
</organism>
<dbReference type="Gene3D" id="1.10.10.60">
    <property type="entry name" value="Homeodomain-like"/>
    <property type="match status" value="2"/>
</dbReference>
<dbReference type="PANTHER" id="PTHR43280">
    <property type="entry name" value="ARAC-FAMILY TRANSCRIPTIONAL REGULATOR"/>
    <property type="match status" value="1"/>
</dbReference>
<dbReference type="EMBL" id="MYFO01000014">
    <property type="protein sequence ID" value="TFE87252.1"/>
    <property type="molecule type" value="Genomic_DNA"/>
</dbReference>
<accession>A0A4Y8Q1J0</accession>
<keyword evidence="6" id="KW-1185">Reference proteome</keyword>
<evidence type="ECO:0000313" key="5">
    <source>
        <dbReference type="EMBL" id="TFE87252.1"/>
    </source>
</evidence>
<evidence type="ECO:0000259" key="4">
    <source>
        <dbReference type="PROSITE" id="PS01124"/>
    </source>
</evidence>
<evidence type="ECO:0000256" key="2">
    <source>
        <dbReference type="ARBA" id="ARBA00023125"/>
    </source>
</evidence>
<gene>
    <name evidence="5" type="ORF">B5M42_12445</name>
</gene>
<dbReference type="InterPro" id="IPR018062">
    <property type="entry name" value="HTH_AraC-typ_CS"/>
</dbReference>
<protein>
    <submittedName>
        <fullName evidence="5">AraC family transcriptional regulator</fullName>
    </submittedName>
</protein>
<keyword evidence="1" id="KW-0805">Transcription regulation</keyword>
<comment type="caution">
    <text evidence="5">The sequence shown here is derived from an EMBL/GenBank/DDBJ whole genome shotgun (WGS) entry which is preliminary data.</text>
</comment>
<keyword evidence="3" id="KW-0804">Transcription</keyword>
<evidence type="ECO:0000313" key="6">
    <source>
        <dbReference type="Proteomes" id="UP000298246"/>
    </source>
</evidence>